<protein>
    <submittedName>
        <fullName evidence="1">Amino acid transporter-like protein</fullName>
    </submittedName>
</protein>
<evidence type="ECO:0000313" key="1">
    <source>
        <dbReference type="EMBL" id="KAF2472390.1"/>
    </source>
</evidence>
<gene>
    <name evidence="1" type="ORF">BDR25DRAFT_220411</name>
</gene>
<evidence type="ECO:0000313" key="2">
    <source>
        <dbReference type="Proteomes" id="UP000799755"/>
    </source>
</evidence>
<proteinExistence type="predicted"/>
<dbReference type="EMBL" id="MU003502">
    <property type="protein sequence ID" value="KAF2472390.1"/>
    <property type="molecule type" value="Genomic_DNA"/>
</dbReference>
<organism evidence="1 2">
    <name type="scientific">Lindgomyces ingoldianus</name>
    <dbReference type="NCBI Taxonomy" id="673940"/>
    <lineage>
        <taxon>Eukaryota</taxon>
        <taxon>Fungi</taxon>
        <taxon>Dikarya</taxon>
        <taxon>Ascomycota</taxon>
        <taxon>Pezizomycotina</taxon>
        <taxon>Dothideomycetes</taxon>
        <taxon>Pleosporomycetidae</taxon>
        <taxon>Pleosporales</taxon>
        <taxon>Lindgomycetaceae</taxon>
        <taxon>Lindgomyces</taxon>
    </lineage>
</organism>
<accession>A0ACB6R0S0</accession>
<sequence>MSSPKKSPEAKAAEWKMSAGRSAQAVEELEKSDERQLARTGKKQVLKRRFGFVSMLGMSTTLMLTWEGELLYFSSGLLNGGPAGLVYSYLLSWAGVLAVMSCLAELSSMAPTAAGQYYWVSILAPKPFSRIASYVTGWLSVAVWQGVVTMTGYLCGTLIQGLIVLHNLNPAAASDPTQAPAFYEPKGWQATLLLWGAVLLSLCVNTVLAKHLPKIEGFILYIHLFGFFAILVPLLYLSERVPARVVFTAFSNGGQWPSTGIAFLVGMITNVGSLLGSDGAVHLSEEIHSASRIVPWSILITLLLNGTLGLGMLLTVLLCLTSPDAALASPTKYPFIQIFYDATKSTTGTTLMTVLILLLVFAAMFGQFASASRQLWSFARDFGVPFSSRLQYISPHSRLPLNAIYTTLTIPLLLGLIISGSSIALLNLLSFVTSAWLLAAFLPLSLLLWRRTTGLITLPQLINHVSTSSPADSPSAPLEPLQNSHEVLEWGPWRIPEPLGTVVNVFGLCWILVAMFFSFWPPFKNVTVQNMNYSALMTGFWVIFGLIWFAVWGRRTYKGPVVEVK</sequence>
<comment type="caution">
    <text evidence="1">The sequence shown here is derived from an EMBL/GenBank/DDBJ whole genome shotgun (WGS) entry which is preliminary data.</text>
</comment>
<keyword evidence="2" id="KW-1185">Reference proteome</keyword>
<dbReference type="Proteomes" id="UP000799755">
    <property type="component" value="Unassembled WGS sequence"/>
</dbReference>
<reference evidence="1" key="1">
    <citation type="journal article" date="2020" name="Stud. Mycol.">
        <title>101 Dothideomycetes genomes: a test case for predicting lifestyles and emergence of pathogens.</title>
        <authorList>
            <person name="Haridas S."/>
            <person name="Albert R."/>
            <person name="Binder M."/>
            <person name="Bloem J."/>
            <person name="Labutti K."/>
            <person name="Salamov A."/>
            <person name="Andreopoulos B."/>
            <person name="Baker S."/>
            <person name="Barry K."/>
            <person name="Bills G."/>
            <person name="Bluhm B."/>
            <person name="Cannon C."/>
            <person name="Castanera R."/>
            <person name="Culley D."/>
            <person name="Daum C."/>
            <person name="Ezra D."/>
            <person name="Gonzalez J."/>
            <person name="Henrissat B."/>
            <person name="Kuo A."/>
            <person name="Liang C."/>
            <person name="Lipzen A."/>
            <person name="Lutzoni F."/>
            <person name="Magnuson J."/>
            <person name="Mondo S."/>
            <person name="Nolan M."/>
            <person name="Ohm R."/>
            <person name="Pangilinan J."/>
            <person name="Park H.-J."/>
            <person name="Ramirez L."/>
            <person name="Alfaro M."/>
            <person name="Sun H."/>
            <person name="Tritt A."/>
            <person name="Yoshinaga Y."/>
            <person name="Zwiers L.-H."/>
            <person name="Turgeon B."/>
            <person name="Goodwin S."/>
            <person name="Spatafora J."/>
            <person name="Crous P."/>
            <person name="Grigoriev I."/>
        </authorList>
    </citation>
    <scope>NUCLEOTIDE SEQUENCE</scope>
    <source>
        <strain evidence="1">ATCC 200398</strain>
    </source>
</reference>
<name>A0ACB6R0S0_9PLEO</name>